<comment type="caution">
    <text evidence="9">The sequence shown here is derived from an EMBL/GenBank/DDBJ whole genome shotgun (WGS) entry which is preliminary data.</text>
</comment>
<dbReference type="PANTHER" id="PTHR12608:SF1">
    <property type="entry name" value="TRANSMEMBRANE PROTEIN 165"/>
    <property type="match status" value="1"/>
</dbReference>
<organism evidence="9 10">
    <name type="scientific">Cucurbitaria berberidis CBS 394.84</name>
    <dbReference type="NCBI Taxonomy" id="1168544"/>
    <lineage>
        <taxon>Eukaryota</taxon>
        <taxon>Fungi</taxon>
        <taxon>Dikarya</taxon>
        <taxon>Ascomycota</taxon>
        <taxon>Pezizomycotina</taxon>
        <taxon>Dothideomycetes</taxon>
        <taxon>Pleosporomycetidae</taxon>
        <taxon>Pleosporales</taxon>
        <taxon>Pleosporineae</taxon>
        <taxon>Cucurbitariaceae</taxon>
        <taxon>Cucurbitaria</taxon>
    </lineage>
</organism>
<feature type="compositionally biased region" description="Basic and acidic residues" evidence="6">
    <location>
        <begin position="62"/>
        <end position="75"/>
    </location>
</feature>
<feature type="compositionally biased region" description="Basic and acidic residues" evidence="6">
    <location>
        <begin position="352"/>
        <end position="368"/>
    </location>
</feature>
<dbReference type="RefSeq" id="XP_040784618.1">
    <property type="nucleotide sequence ID" value="XM_040935715.1"/>
</dbReference>
<keyword evidence="5 7" id="KW-0472">Membrane</keyword>
<keyword evidence="10" id="KW-1185">Reference proteome</keyword>
<dbReference type="EMBL" id="ML976618">
    <property type="protein sequence ID" value="KAF1842055.1"/>
    <property type="molecule type" value="Genomic_DNA"/>
</dbReference>
<protein>
    <submittedName>
        <fullName evidence="9">UPF0016-domain-containing protein</fullName>
    </submittedName>
</protein>
<comment type="subcellular location">
    <subcellularLocation>
        <location evidence="1">Membrane</location>
        <topology evidence="1">Multi-pass membrane protein</topology>
    </subcellularLocation>
</comment>
<dbReference type="GO" id="GO:0015085">
    <property type="term" value="F:calcium ion transmembrane transporter activity"/>
    <property type="evidence" value="ECO:0007669"/>
    <property type="project" value="TreeGrafter"/>
</dbReference>
<feature type="transmembrane region" description="Helical" evidence="7">
    <location>
        <begin position="427"/>
        <end position="448"/>
    </location>
</feature>
<dbReference type="GO" id="GO:0005794">
    <property type="term" value="C:Golgi apparatus"/>
    <property type="evidence" value="ECO:0007669"/>
    <property type="project" value="TreeGrafter"/>
</dbReference>
<proteinExistence type="inferred from homology"/>
<dbReference type="GO" id="GO:0032472">
    <property type="term" value="P:Golgi calcium ion transport"/>
    <property type="evidence" value="ECO:0007669"/>
    <property type="project" value="TreeGrafter"/>
</dbReference>
<name>A0A9P4GAK4_9PLEO</name>
<evidence type="ECO:0000313" key="9">
    <source>
        <dbReference type="EMBL" id="KAF1842055.1"/>
    </source>
</evidence>
<dbReference type="InterPro" id="IPR001727">
    <property type="entry name" value="GDT1-like"/>
</dbReference>
<feature type="compositionally biased region" description="Low complexity" evidence="6">
    <location>
        <begin position="46"/>
        <end position="60"/>
    </location>
</feature>
<dbReference type="OrthoDB" id="442680at2759"/>
<feature type="compositionally biased region" description="Low complexity" evidence="6">
    <location>
        <begin position="395"/>
        <end position="419"/>
    </location>
</feature>
<evidence type="ECO:0000256" key="7">
    <source>
        <dbReference type="SAM" id="Phobius"/>
    </source>
</evidence>
<dbReference type="GO" id="GO:0032468">
    <property type="term" value="P:Golgi calcium ion homeostasis"/>
    <property type="evidence" value="ECO:0007669"/>
    <property type="project" value="TreeGrafter"/>
</dbReference>
<evidence type="ECO:0000256" key="6">
    <source>
        <dbReference type="SAM" id="MobiDB-lite"/>
    </source>
</evidence>
<feature type="transmembrane region" description="Helical" evidence="7">
    <location>
        <begin position="468"/>
        <end position="490"/>
    </location>
</feature>
<feature type="compositionally biased region" description="Basic and acidic residues" evidence="6">
    <location>
        <begin position="122"/>
        <end position="133"/>
    </location>
</feature>
<dbReference type="InterPro" id="IPR049555">
    <property type="entry name" value="GDT1-like_CS"/>
</dbReference>
<feature type="transmembrane region" description="Helical" evidence="7">
    <location>
        <begin position="502"/>
        <end position="523"/>
    </location>
</feature>
<evidence type="ECO:0000256" key="4">
    <source>
        <dbReference type="ARBA" id="ARBA00022989"/>
    </source>
</evidence>
<evidence type="ECO:0000256" key="1">
    <source>
        <dbReference type="ARBA" id="ARBA00004141"/>
    </source>
</evidence>
<comment type="similarity">
    <text evidence="2">Belongs to the GDT1 family.</text>
</comment>
<reference evidence="9" key="1">
    <citation type="submission" date="2020-01" db="EMBL/GenBank/DDBJ databases">
        <authorList>
            <consortium name="DOE Joint Genome Institute"/>
            <person name="Haridas S."/>
            <person name="Albert R."/>
            <person name="Binder M."/>
            <person name="Bloem J."/>
            <person name="Labutti K."/>
            <person name="Salamov A."/>
            <person name="Andreopoulos B."/>
            <person name="Baker S.E."/>
            <person name="Barry K."/>
            <person name="Bills G."/>
            <person name="Bluhm B.H."/>
            <person name="Cannon C."/>
            <person name="Castanera R."/>
            <person name="Culley D.E."/>
            <person name="Daum C."/>
            <person name="Ezra D."/>
            <person name="Gonzalez J.B."/>
            <person name="Henrissat B."/>
            <person name="Kuo A."/>
            <person name="Liang C."/>
            <person name="Lipzen A."/>
            <person name="Lutzoni F."/>
            <person name="Magnuson J."/>
            <person name="Mondo S."/>
            <person name="Nolan M."/>
            <person name="Ohm R."/>
            <person name="Pangilinan J."/>
            <person name="Park H.-J."/>
            <person name="Ramirez L."/>
            <person name="Alfaro M."/>
            <person name="Sun H."/>
            <person name="Tritt A."/>
            <person name="Yoshinaga Y."/>
            <person name="Zwiers L.-H."/>
            <person name="Turgeon B.G."/>
            <person name="Goodwin S.B."/>
            <person name="Spatafora J.W."/>
            <person name="Crous P.W."/>
            <person name="Grigoriev I.V."/>
        </authorList>
    </citation>
    <scope>NUCLEOTIDE SEQUENCE</scope>
    <source>
        <strain evidence="9">CBS 394.84</strain>
    </source>
</reference>
<evidence type="ECO:0000256" key="3">
    <source>
        <dbReference type="ARBA" id="ARBA00022692"/>
    </source>
</evidence>
<dbReference type="GeneID" id="63852966"/>
<evidence type="ECO:0000256" key="5">
    <source>
        <dbReference type="ARBA" id="ARBA00023136"/>
    </source>
</evidence>
<feature type="transmembrane region" description="Helical" evidence="7">
    <location>
        <begin position="321"/>
        <end position="338"/>
    </location>
</feature>
<dbReference type="AlphaFoldDB" id="A0A9P4GAK4"/>
<accession>A0A9P4GAK4</accession>
<dbReference type="GO" id="GO:0005384">
    <property type="term" value="F:manganese ion transmembrane transporter activity"/>
    <property type="evidence" value="ECO:0007669"/>
    <property type="project" value="TreeGrafter"/>
</dbReference>
<dbReference type="PANTHER" id="PTHR12608">
    <property type="entry name" value="TRANSMEMBRANE PROTEIN HTP-1 RELATED"/>
    <property type="match status" value="1"/>
</dbReference>
<evidence type="ECO:0000256" key="8">
    <source>
        <dbReference type="SAM" id="SignalP"/>
    </source>
</evidence>
<feature type="region of interest" description="Disordered" evidence="6">
    <location>
        <begin position="45"/>
        <end position="191"/>
    </location>
</feature>
<dbReference type="GO" id="GO:0000329">
    <property type="term" value="C:fungal-type vacuole membrane"/>
    <property type="evidence" value="ECO:0007669"/>
    <property type="project" value="TreeGrafter"/>
</dbReference>
<feature type="compositionally biased region" description="Basic and acidic residues" evidence="6">
    <location>
        <begin position="212"/>
        <end position="227"/>
    </location>
</feature>
<dbReference type="Proteomes" id="UP000800039">
    <property type="component" value="Unassembled WGS sequence"/>
</dbReference>
<feature type="transmembrane region" description="Helical" evidence="7">
    <location>
        <begin position="289"/>
        <end position="309"/>
    </location>
</feature>
<evidence type="ECO:0000313" key="10">
    <source>
        <dbReference type="Proteomes" id="UP000800039"/>
    </source>
</evidence>
<feature type="compositionally biased region" description="Basic and acidic residues" evidence="6">
    <location>
        <begin position="148"/>
        <end position="172"/>
    </location>
</feature>
<keyword evidence="3 7" id="KW-0812">Transmembrane</keyword>
<dbReference type="PROSITE" id="PS01214">
    <property type="entry name" value="UPF0016"/>
    <property type="match status" value="1"/>
</dbReference>
<feature type="signal peptide" evidence="8">
    <location>
        <begin position="1"/>
        <end position="24"/>
    </location>
</feature>
<sequence>MRLRQSRVHTLLLVLPALRALAASIPVDTTDKPLARAAVPAYADVSSLPDPSLAPAAPGSKGTKDAPVDGLDGKPHAGPYVDDTPTSHDKKPNVVEELRPGKTPVSSHKDSTTLVGEDSVLDGDKSVMQDPNRKLATGSTGTEGGVSAKDKERLAHEEKTGEKMEKVPESPKEAPPLPHADQKQLGDVPTTTTTSRVLGAVGLEKPTGLPDTPHDVPHPVPGLHDDTDPLDTIPKTKTPASSKPDEDVGGGVIQPFHSFVLSFTMIIFSEIGDKTFLVAALMAMRHPRLLVFSAAFSALVVMTVLSAVLGHAVPALLSERFTHFAAAALFLVFGVKLIREGLAMSPNDGVGEEMREVEQELEEKEQLARHQKGRRTSSISPYALESGRVRRSRSNSRLPAPARSPSTSPDRSPSPNRSSVTGAMGGLNNLFSLLLSPAWVQTFVMTFLGEWGDRSQIATVAMAAGSDYWWVTGGAVVGHGLCTAGAVIGGRAIAGRISMRNVTLGGAIAFLVFGVIYLLEAFYHE</sequence>
<keyword evidence="8" id="KW-0732">Signal</keyword>
<evidence type="ECO:0000256" key="2">
    <source>
        <dbReference type="ARBA" id="ARBA00009190"/>
    </source>
</evidence>
<feature type="compositionally biased region" description="Basic and acidic residues" evidence="6">
    <location>
        <begin position="85"/>
        <end position="100"/>
    </location>
</feature>
<dbReference type="Pfam" id="PF01169">
    <property type="entry name" value="GDT1"/>
    <property type="match status" value="2"/>
</dbReference>
<keyword evidence="4 7" id="KW-1133">Transmembrane helix</keyword>
<feature type="region of interest" description="Disordered" evidence="6">
    <location>
        <begin position="203"/>
        <end position="248"/>
    </location>
</feature>
<feature type="chain" id="PRO_5040302937" evidence="8">
    <location>
        <begin position="25"/>
        <end position="525"/>
    </location>
</feature>
<gene>
    <name evidence="9" type="ORF">K460DRAFT_388839</name>
</gene>
<feature type="region of interest" description="Disordered" evidence="6">
    <location>
        <begin position="348"/>
        <end position="419"/>
    </location>
</feature>